<feature type="chain" id="PRO_5042970590" evidence="1">
    <location>
        <begin position="17"/>
        <end position="84"/>
    </location>
</feature>
<evidence type="ECO:0000313" key="2">
    <source>
        <dbReference type="EMBL" id="KAK7112743.1"/>
    </source>
</evidence>
<comment type="caution">
    <text evidence="2">The sequence shown here is derived from an EMBL/GenBank/DDBJ whole genome shotgun (WGS) entry which is preliminary data.</text>
</comment>
<keyword evidence="1" id="KW-0732">Signal</keyword>
<name>A0AAN9GL43_9CAEN</name>
<gene>
    <name evidence="2" type="ORF">V1264_012144</name>
</gene>
<sequence length="84" mass="10090">MIYFLLTLLDSPSVVAEMTRQDVHADNARKTEQLREVKRKNSIIRDLIQQLESSYDHSKRYLLPRRYRLLKDMIKNVIQDDLSR</sequence>
<evidence type="ECO:0000313" key="3">
    <source>
        <dbReference type="Proteomes" id="UP001374579"/>
    </source>
</evidence>
<protein>
    <submittedName>
        <fullName evidence="2">Uncharacterized protein</fullName>
    </submittedName>
</protein>
<reference evidence="2 3" key="1">
    <citation type="submission" date="2024-02" db="EMBL/GenBank/DDBJ databases">
        <title>Chromosome-scale genome assembly of the rough periwinkle Littorina saxatilis.</title>
        <authorList>
            <person name="De Jode A."/>
            <person name="Faria R."/>
            <person name="Formenti G."/>
            <person name="Sims Y."/>
            <person name="Smith T.P."/>
            <person name="Tracey A."/>
            <person name="Wood J.M.D."/>
            <person name="Zagrodzka Z.B."/>
            <person name="Johannesson K."/>
            <person name="Butlin R.K."/>
            <person name="Leder E.H."/>
        </authorList>
    </citation>
    <scope>NUCLEOTIDE SEQUENCE [LARGE SCALE GENOMIC DNA]</scope>
    <source>
        <strain evidence="2">Snail1</strain>
        <tissue evidence="2">Muscle</tissue>
    </source>
</reference>
<proteinExistence type="predicted"/>
<feature type="signal peptide" evidence="1">
    <location>
        <begin position="1"/>
        <end position="16"/>
    </location>
</feature>
<evidence type="ECO:0000256" key="1">
    <source>
        <dbReference type="SAM" id="SignalP"/>
    </source>
</evidence>
<dbReference type="EMBL" id="JBAMIC010000002">
    <property type="protein sequence ID" value="KAK7112743.1"/>
    <property type="molecule type" value="Genomic_DNA"/>
</dbReference>
<dbReference type="AlphaFoldDB" id="A0AAN9GL43"/>
<keyword evidence="3" id="KW-1185">Reference proteome</keyword>
<dbReference type="Proteomes" id="UP001374579">
    <property type="component" value="Unassembled WGS sequence"/>
</dbReference>
<accession>A0AAN9GL43</accession>
<organism evidence="2 3">
    <name type="scientific">Littorina saxatilis</name>
    <dbReference type="NCBI Taxonomy" id="31220"/>
    <lineage>
        <taxon>Eukaryota</taxon>
        <taxon>Metazoa</taxon>
        <taxon>Spiralia</taxon>
        <taxon>Lophotrochozoa</taxon>
        <taxon>Mollusca</taxon>
        <taxon>Gastropoda</taxon>
        <taxon>Caenogastropoda</taxon>
        <taxon>Littorinimorpha</taxon>
        <taxon>Littorinoidea</taxon>
        <taxon>Littorinidae</taxon>
        <taxon>Littorina</taxon>
    </lineage>
</organism>